<dbReference type="GO" id="GO:0000155">
    <property type="term" value="F:phosphorelay sensor kinase activity"/>
    <property type="evidence" value="ECO:0007669"/>
    <property type="project" value="InterPro"/>
</dbReference>
<dbReference type="CDD" id="cd01918">
    <property type="entry name" value="HprK_C"/>
    <property type="match status" value="1"/>
</dbReference>
<sequence>MVTIHGTCVLLSGIGVLLRGESGRGKSDLALRLIDGGALLVADDRVALHCESGRLTASPPPTLAGLLEVRGVGILPVPSAGSAPVGLVVDLLARDEVDRLPEAETDTLMGVALPRLGLHAFDASTPAKIRLAAASLCCGRLDRVPVSLSAQANLTQSNLTQPNPVAP</sequence>
<feature type="domain" description="HPr kinase/phosphorylase C-terminal" evidence="1">
    <location>
        <begin position="3"/>
        <end position="92"/>
    </location>
</feature>
<organism evidence="2 3">
    <name type="scientific">Azospirillum lipoferum</name>
    <dbReference type="NCBI Taxonomy" id="193"/>
    <lineage>
        <taxon>Bacteria</taxon>
        <taxon>Pseudomonadati</taxon>
        <taxon>Pseudomonadota</taxon>
        <taxon>Alphaproteobacteria</taxon>
        <taxon>Rhodospirillales</taxon>
        <taxon>Azospirillaceae</taxon>
        <taxon>Azospirillum</taxon>
    </lineage>
</organism>
<dbReference type="GO" id="GO:0006109">
    <property type="term" value="P:regulation of carbohydrate metabolic process"/>
    <property type="evidence" value="ECO:0007669"/>
    <property type="project" value="InterPro"/>
</dbReference>
<proteinExistence type="predicted"/>
<name>A0A5A9GTK6_AZOLI</name>
<evidence type="ECO:0000313" key="2">
    <source>
        <dbReference type="EMBL" id="KAA0597677.1"/>
    </source>
</evidence>
<gene>
    <name evidence="2" type="ORF">FZ942_00835</name>
</gene>
<dbReference type="GO" id="GO:0005524">
    <property type="term" value="F:ATP binding"/>
    <property type="evidence" value="ECO:0007669"/>
    <property type="project" value="InterPro"/>
</dbReference>
<protein>
    <submittedName>
        <fullName evidence="2">Aldolase</fullName>
    </submittedName>
</protein>
<dbReference type="EMBL" id="VTTN01000001">
    <property type="protein sequence ID" value="KAA0597677.1"/>
    <property type="molecule type" value="Genomic_DNA"/>
</dbReference>
<dbReference type="RefSeq" id="WP_149229307.1">
    <property type="nucleotide sequence ID" value="NZ_JALJXJ010000003.1"/>
</dbReference>
<dbReference type="InterPro" id="IPR027417">
    <property type="entry name" value="P-loop_NTPase"/>
</dbReference>
<keyword evidence="3" id="KW-1185">Reference proteome</keyword>
<dbReference type="Gene3D" id="3.40.50.300">
    <property type="entry name" value="P-loop containing nucleotide triphosphate hydrolases"/>
    <property type="match status" value="1"/>
</dbReference>
<evidence type="ECO:0000313" key="3">
    <source>
        <dbReference type="Proteomes" id="UP000324927"/>
    </source>
</evidence>
<evidence type="ECO:0000259" key="1">
    <source>
        <dbReference type="Pfam" id="PF07475"/>
    </source>
</evidence>
<dbReference type="SUPFAM" id="SSF53795">
    <property type="entry name" value="PEP carboxykinase-like"/>
    <property type="match status" value="1"/>
</dbReference>
<reference evidence="2 3" key="1">
    <citation type="submission" date="2019-08" db="EMBL/GenBank/DDBJ databases">
        <authorList>
            <person name="Grouzdev D."/>
            <person name="Tikhonova E."/>
            <person name="Kravchenko I."/>
        </authorList>
    </citation>
    <scope>NUCLEOTIDE SEQUENCE [LARGE SCALE GENOMIC DNA]</scope>
    <source>
        <strain evidence="2 3">59b</strain>
    </source>
</reference>
<dbReference type="PANTHER" id="PTHR30305:SF1">
    <property type="entry name" value="HPR KINASE_PHOSPHORYLASE"/>
    <property type="match status" value="1"/>
</dbReference>
<accession>A0A5A9GTK6</accession>
<dbReference type="AlphaFoldDB" id="A0A5A9GTK6"/>
<dbReference type="Pfam" id="PF07475">
    <property type="entry name" value="Hpr_kinase_C"/>
    <property type="match status" value="1"/>
</dbReference>
<dbReference type="Proteomes" id="UP000324927">
    <property type="component" value="Unassembled WGS sequence"/>
</dbReference>
<dbReference type="PANTHER" id="PTHR30305">
    <property type="entry name" value="PROTEIN YJDM-RELATED"/>
    <property type="match status" value="1"/>
</dbReference>
<comment type="caution">
    <text evidence="2">The sequence shown here is derived from an EMBL/GenBank/DDBJ whole genome shotgun (WGS) entry which is preliminary data.</text>
</comment>
<dbReference type="OrthoDB" id="8326226at2"/>
<dbReference type="InterPro" id="IPR011104">
    <property type="entry name" value="Hpr_kin/Pase_C"/>
</dbReference>